<gene>
    <name evidence="3" type="primary">atzE</name>
    <name evidence="3" type="ORF">LOM8899_02299</name>
</gene>
<dbReference type="PANTHER" id="PTHR11895:SF7">
    <property type="entry name" value="GLUTAMYL-TRNA(GLN) AMIDOTRANSFERASE SUBUNIT A, MITOCHONDRIAL"/>
    <property type="match status" value="1"/>
</dbReference>
<dbReference type="InterPro" id="IPR000120">
    <property type="entry name" value="Amidase"/>
</dbReference>
<dbReference type="InterPro" id="IPR036928">
    <property type="entry name" value="AS_sf"/>
</dbReference>
<feature type="domain" description="Amidase" evidence="2">
    <location>
        <begin position="13"/>
        <end position="420"/>
    </location>
</feature>
<dbReference type="Gene3D" id="3.90.1300.10">
    <property type="entry name" value="Amidase signature (AS) domain"/>
    <property type="match status" value="1"/>
</dbReference>
<protein>
    <submittedName>
        <fullName evidence="3">Biuret hydrolase</fullName>
        <ecNumber evidence="3">3.5.1.84</ecNumber>
    </submittedName>
</protein>
<reference evidence="3 4" key="1">
    <citation type="submission" date="2017-05" db="EMBL/GenBank/DDBJ databases">
        <authorList>
            <person name="Song R."/>
            <person name="Chenine A.L."/>
            <person name="Ruprecht R.M."/>
        </authorList>
    </citation>
    <scope>NUCLEOTIDE SEQUENCE [LARGE SCALE GENOMIC DNA]</scope>
    <source>
        <strain evidence="3 4">CECT 8899</strain>
    </source>
</reference>
<keyword evidence="3" id="KW-0378">Hydrolase</keyword>
<dbReference type="GO" id="GO:0018750">
    <property type="term" value="F:biuret amidohydrolase activity"/>
    <property type="evidence" value="ECO:0007669"/>
    <property type="project" value="UniProtKB-EC"/>
</dbReference>
<dbReference type="Pfam" id="PF01425">
    <property type="entry name" value="Amidase"/>
    <property type="match status" value="1"/>
</dbReference>
<dbReference type="RefSeq" id="WP_093992356.1">
    <property type="nucleotide sequence ID" value="NZ_FXZK01000004.1"/>
</dbReference>
<sequence>MTARPETAALDQTEAALTRIAAVDGDIRAFVTVLGDSARAEARASDTRHAAGQSLGPLDGMPFAVKDNIAVAGVPTQSGTLAFDAPATADATVVARLRAAGAVLIGTLNMHEGALGATTDNPFWGRCMNPLRPGFTPGGSSGGSAAAVAAGMVPWTLGTDTMGSVRIPAAYCGLWGLKPTRGRVPVTGLTHLSWTLDSIGPLARDPATLGAVLAVMSGPDAADPMSAVLQGDGALPGTLDGMRFGIPDAAALADCEPVVLDAFDDFKASLIDAGAVLVPTEVAGWSPGALRRAGLLVSEVECAEALGDALDGTGLSDGFRAMLDYGKRAKPGRIARAYQQLQQLAVGFEAAIQGLDGIVLPTAPQRAFAHGDPVPAGQADFTALANVAGAPALTLPLTARDGGLPCAAQIIGPRESDQQLVAMGQLMQGLPPIWRPD</sequence>
<evidence type="ECO:0000259" key="2">
    <source>
        <dbReference type="Pfam" id="PF01425"/>
    </source>
</evidence>
<evidence type="ECO:0000256" key="1">
    <source>
        <dbReference type="ARBA" id="ARBA00009199"/>
    </source>
</evidence>
<dbReference type="EMBL" id="FXZK01000004">
    <property type="protein sequence ID" value="SMY08150.1"/>
    <property type="molecule type" value="Genomic_DNA"/>
</dbReference>
<dbReference type="PANTHER" id="PTHR11895">
    <property type="entry name" value="TRANSAMIDASE"/>
    <property type="match status" value="1"/>
</dbReference>
<name>A0A238LGY2_9RHOB</name>
<dbReference type="AlphaFoldDB" id="A0A238LGY2"/>
<comment type="similarity">
    <text evidence="1">Belongs to the amidase family.</text>
</comment>
<evidence type="ECO:0000313" key="3">
    <source>
        <dbReference type="EMBL" id="SMY08150.1"/>
    </source>
</evidence>
<organism evidence="3 4">
    <name type="scientific">Flavimaricola marinus</name>
    <dbReference type="NCBI Taxonomy" id="1819565"/>
    <lineage>
        <taxon>Bacteria</taxon>
        <taxon>Pseudomonadati</taxon>
        <taxon>Pseudomonadota</taxon>
        <taxon>Alphaproteobacteria</taxon>
        <taxon>Rhodobacterales</taxon>
        <taxon>Paracoccaceae</taxon>
        <taxon>Flavimaricola</taxon>
    </lineage>
</organism>
<evidence type="ECO:0000313" key="4">
    <source>
        <dbReference type="Proteomes" id="UP000201613"/>
    </source>
</evidence>
<dbReference type="OrthoDB" id="9777859at2"/>
<dbReference type="InterPro" id="IPR023631">
    <property type="entry name" value="Amidase_dom"/>
</dbReference>
<keyword evidence="4" id="KW-1185">Reference proteome</keyword>
<proteinExistence type="inferred from homology"/>
<dbReference type="SUPFAM" id="SSF75304">
    <property type="entry name" value="Amidase signature (AS) enzymes"/>
    <property type="match status" value="1"/>
</dbReference>
<accession>A0A238LGY2</accession>
<dbReference type="EC" id="3.5.1.84" evidence="3"/>
<dbReference type="Proteomes" id="UP000201613">
    <property type="component" value="Unassembled WGS sequence"/>
</dbReference>